<dbReference type="Gene3D" id="3.30.420.40">
    <property type="match status" value="2"/>
</dbReference>
<dbReference type="Gene3D" id="3.90.640.10">
    <property type="entry name" value="Actin, Chain A, domain 4"/>
    <property type="match status" value="1"/>
</dbReference>
<dbReference type="PROSITE" id="PS01036">
    <property type="entry name" value="HSP70_3"/>
    <property type="match status" value="1"/>
</dbReference>
<name>A0A3B0V5I4_9ZZZZ</name>
<dbReference type="PROSITE" id="PS00297">
    <property type="entry name" value="HSP70_1"/>
    <property type="match status" value="1"/>
</dbReference>
<dbReference type="SUPFAM" id="SSF53067">
    <property type="entry name" value="Actin-like ATPase domain"/>
    <property type="match status" value="2"/>
</dbReference>
<dbReference type="InterPro" id="IPR029047">
    <property type="entry name" value="HSP70_peptide-bd_sf"/>
</dbReference>
<dbReference type="FunFam" id="3.90.640.10:FF:000003">
    <property type="entry name" value="Molecular chaperone DnaK"/>
    <property type="match status" value="1"/>
</dbReference>
<evidence type="ECO:0000313" key="5">
    <source>
        <dbReference type="EMBL" id="VAW38808.1"/>
    </source>
</evidence>
<dbReference type="PROSITE" id="PS00329">
    <property type="entry name" value="HSP70_2"/>
    <property type="match status" value="1"/>
</dbReference>
<dbReference type="InterPro" id="IPR013126">
    <property type="entry name" value="Hsp_70_fam"/>
</dbReference>
<dbReference type="AlphaFoldDB" id="A0A3B0V5I4"/>
<dbReference type="InterPro" id="IPR043129">
    <property type="entry name" value="ATPase_NBD"/>
</dbReference>
<organism evidence="5">
    <name type="scientific">hydrothermal vent metagenome</name>
    <dbReference type="NCBI Taxonomy" id="652676"/>
    <lineage>
        <taxon>unclassified sequences</taxon>
        <taxon>metagenomes</taxon>
        <taxon>ecological metagenomes</taxon>
    </lineage>
</organism>
<dbReference type="EMBL" id="UOEU01000719">
    <property type="protein sequence ID" value="VAW38808.1"/>
    <property type="molecule type" value="Genomic_DNA"/>
</dbReference>
<dbReference type="SUPFAM" id="SSF100920">
    <property type="entry name" value="Heat shock protein 70kD (HSP70), peptide-binding domain"/>
    <property type="match status" value="1"/>
</dbReference>
<keyword evidence="3" id="KW-0067">ATP-binding</keyword>
<reference evidence="5" key="1">
    <citation type="submission" date="2018-06" db="EMBL/GenBank/DDBJ databases">
        <authorList>
            <person name="Zhirakovskaya E."/>
        </authorList>
    </citation>
    <scope>NUCLEOTIDE SEQUENCE</scope>
</reference>
<dbReference type="PRINTS" id="PR00301">
    <property type="entry name" value="HEATSHOCK70"/>
</dbReference>
<accession>A0A3B0V5I4</accession>
<dbReference type="Pfam" id="PF00012">
    <property type="entry name" value="HSP70"/>
    <property type="match status" value="2"/>
</dbReference>
<dbReference type="InterPro" id="IPR018181">
    <property type="entry name" value="Heat_shock_70_CS"/>
</dbReference>
<dbReference type="GO" id="GO:0140662">
    <property type="term" value="F:ATP-dependent protein folding chaperone"/>
    <property type="evidence" value="ECO:0007669"/>
    <property type="project" value="InterPro"/>
</dbReference>
<evidence type="ECO:0000256" key="4">
    <source>
        <dbReference type="ARBA" id="ARBA00023186"/>
    </source>
</evidence>
<evidence type="ECO:0000256" key="2">
    <source>
        <dbReference type="ARBA" id="ARBA00022741"/>
    </source>
</evidence>
<dbReference type="FunFam" id="3.30.420.40:FF:000071">
    <property type="entry name" value="Molecular chaperone DnaK"/>
    <property type="match status" value="1"/>
</dbReference>
<evidence type="ECO:0000256" key="1">
    <source>
        <dbReference type="ARBA" id="ARBA00007381"/>
    </source>
</evidence>
<proteinExistence type="inferred from homology"/>
<keyword evidence="4" id="KW-0143">Chaperone</keyword>
<protein>
    <submittedName>
        <fullName evidence="5">Chaperone protein DnaK</fullName>
    </submittedName>
</protein>
<evidence type="ECO:0000256" key="3">
    <source>
        <dbReference type="ARBA" id="ARBA00022840"/>
    </source>
</evidence>
<dbReference type="PANTHER" id="PTHR19375">
    <property type="entry name" value="HEAT SHOCK PROTEIN 70KDA"/>
    <property type="match status" value="1"/>
</dbReference>
<keyword evidence="2" id="KW-0547">Nucleotide-binding</keyword>
<dbReference type="Gene3D" id="2.60.34.10">
    <property type="entry name" value="Substrate Binding Domain Of DNAk, Chain A, domain 1"/>
    <property type="match status" value="1"/>
</dbReference>
<dbReference type="GO" id="GO:0005524">
    <property type="term" value="F:ATP binding"/>
    <property type="evidence" value="ECO:0007669"/>
    <property type="project" value="UniProtKB-KW"/>
</dbReference>
<sequence length="569" mass="62355">MSKIIGIDLGTTNSGVAIVRDGQPQMLPHGGERIIPSVVSHTDQGKWLVGTPARNQYVLDPDNTVQSVKRKMGSKQRIKLAGREFAPQEISAFILRELKQIAEKNIGEPISEAVITVPAYFSDAQRQATRDAGRIAGLNVRRIINEPTAAALAYGLNLEEDKLVLVYDLGGGTFDVSLVELMGGIVEVQASHGDTSLGGDDFDHKLAKHIADWFDEENGVDVWADTRARARLLRAAEQAKIELSSRPFSWVKEAYLLDKDGIPLHLEYEISRALFEEEIEPLLARTVESIEQVLREADVSRGEIDQVLLVGGSSRIPAVHELVAEAIGLEPQIAIDPDEAVTLGAAVQAAVIAGEPIDAILVDITPHSLGTSVANFRLGQLVTDRYKVLIHRNSTIPTSKEEVFNTLHPSQDTIKVEVYQGEQAIASQNSLLGDFLMEDLQAPHLGELAQVTVRFDLDVDGILHVTAQDRFTKQTVDITVEASLERLAEGELLEAQKHLAKTAVSPLSETAKAMIQRGKKLLAEDALSDSERTHLIALLDDIERAQTESNNARVDELLETLLDLLFDYE</sequence>
<comment type="similarity">
    <text evidence="1">Belongs to the heat shock protein 70 family.</text>
</comment>
<gene>
    <name evidence="5" type="ORF">MNBD_CHLOROFLEXI01-4679</name>
</gene>